<evidence type="ECO:0000256" key="5">
    <source>
        <dbReference type="RuleBase" id="RU003753"/>
    </source>
</evidence>
<dbReference type="GO" id="GO:0019221">
    <property type="term" value="P:cytokine-mediated signaling pathway"/>
    <property type="evidence" value="ECO:0007669"/>
    <property type="project" value="TreeGrafter"/>
</dbReference>
<dbReference type="InterPro" id="IPR020877">
    <property type="entry name" value="IL-1_CS"/>
</dbReference>
<evidence type="ECO:0000256" key="4">
    <source>
        <dbReference type="ARBA" id="ARBA00023157"/>
    </source>
</evidence>
<dbReference type="InParanoid" id="A0A6P5IB20"/>
<dbReference type="GO" id="GO:0005125">
    <property type="term" value="F:cytokine activity"/>
    <property type="evidence" value="ECO:0007669"/>
    <property type="project" value="UniProtKB-UniRule"/>
</dbReference>
<name>A0A6P5IB20_PHACI</name>
<dbReference type="PRINTS" id="PR01360">
    <property type="entry name" value="INTRLEUKIN1X"/>
</dbReference>
<dbReference type="KEGG" id="pcw:110192400"/>
<dbReference type="SUPFAM" id="SSF50353">
    <property type="entry name" value="Cytokine"/>
    <property type="match status" value="1"/>
</dbReference>
<keyword evidence="6" id="KW-1185">Reference proteome</keyword>
<dbReference type="GO" id="GO:0005149">
    <property type="term" value="F:interleukin-1 receptor binding"/>
    <property type="evidence" value="ECO:0007669"/>
    <property type="project" value="UniProtKB-UniRule"/>
</dbReference>
<dbReference type="InterPro" id="IPR008996">
    <property type="entry name" value="IL1/FGF"/>
</dbReference>
<dbReference type="GO" id="GO:0005615">
    <property type="term" value="C:extracellular space"/>
    <property type="evidence" value="ECO:0007669"/>
    <property type="project" value="InterPro"/>
</dbReference>
<comment type="subcellular location">
    <subcellularLocation>
        <location evidence="1 5">Secreted</location>
    </subcellularLocation>
</comment>
<reference evidence="7" key="1">
    <citation type="submission" date="2025-08" db="UniProtKB">
        <authorList>
            <consortium name="RefSeq"/>
        </authorList>
    </citation>
    <scope>IDENTIFICATION</scope>
    <source>
        <tissue evidence="7">Spleen</tissue>
    </source>
</reference>
<comment type="similarity">
    <text evidence="2 5">Belongs to the IL-1 family.</text>
</comment>
<dbReference type="Proteomes" id="UP000515140">
    <property type="component" value="Unplaced"/>
</dbReference>
<dbReference type="FunFam" id="2.80.10.50:FF:000013">
    <property type="entry name" value="Interleukin-1"/>
    <property type="match status" value="1"/>
</dbReference>
<evidence type="ECO:0000256" key="2">
    <source>
        <dbReference type="ARBA" id="ARBA00010448"/>
    </source>
</evidence>
<evidence type="ECO:0000256" key="3">
    <source>
        <dbReference type="ARBA" id="ARBA00022525"/>
    </source>
</evidence>
<accession>A0A6P5IB20</accession>
<dbReference type="RefSeq" id="XP_020819190.1">
    <property type="nucleotide sequence ID" value="XM_020963531.1"/>
</dbReference>
<dbReference type="GO" id="GO:0071222">
    <property type="term" value="P:cellular response to lipopolysaccharide"/>
    <property type="evidence" value="ECO:0007669"/>
    <property type="project" value="TreeGrafter"/>
</dbReference>
<dbReference type="GO" id="GO:0002437">
    <property type="term" value="P:inflammatory response to antigenic stimulus"/>
    <property type="evidence" value="ECO:0007669"/>
    <property type="project" value="TreeGrafter"/>
</dbReference>
<evidence type="ECO:0000313" key="7">
    <source>
        <dbReference type="RefSeq" id="XP_020819190.1"/>
    </source>
</evidence>
<proteinExistence type="inferred from homology"/>
<dbReference type="SMART" id="SM00125">
    <property type="entry name" value="IL1"/>
    <property type="match status" value="1"/>
</dbReference>
<dbReference type="GeneID" id="110192400"/>
<dbReference type="GO" id="GO:0010628">
    <property type="term" value="P:positive regulation of gene expression"/>
    <property type="evidence" value="ECO:0007669"/>
    <property type="project" value="TreeGrafter"/>
</dbReference>
<dbReference type="CDD" id="cd23300">
    <property type="entry name" value="beta-trefoil_IL36"/>
    <property type="match status" value="1"/>
</dbReference>
<dbReference type="Pfam" id="PF00340">
    <property type="entry name" value="IL1"/>
    <property type="match status" value="1"/>
</dbReference>
<protein>
    <recommendedName>
        <fullName evidence="5">Interleukin-1</fullName>
    </recommendedName>
</protein>
<evidence type="ECO:0000313" key="6">
    <source>
        <dbReference type="Proteomes" id="UP000515140"/>
    </source>
</evidence>
<dbReference type="Gene3D" id="2.80.10.50">
    <property type="match status" value="1"/>
</dbReference>
<dbReference type="PROSITE" id="PS00253">
    <property type="entry name" value="INTERLEUKIN_1"/>
    <property type="match status" value="1"/>
</dbReference>
<dbReference type="InterPro" id="IPR003297">
    <property type="entry name" value="IL-1RA/IL-36"/>
</dbReference>
<dbReference type="PRINTS" id="PR00264">
    <property type="entry name" value="INTERLEUKIN1"/>
</dbReference>
<keyword evidence="3 5" id="KW-0964">Secreted</keyword>
<dbReference type="AlphaFoldDB" id="A0A6P5IB20"/>
<sequence length="162" mass="18300">MDTKDDHLLSSGIPYVFRIQDFNQQVLALKNNTLIATPHSDHVTPVFLESMPCRDKEYLVTDKGTAIYLGIQNKELCLFCEESGGQPILKMQGNNVMALYSSVKAQKPFVFYQNQANNTSTFESAACPGWFICTSNEKDRPVTMTQNRGTKYNTDFYLTSMS</sequence>
<dbReference type="PANTHER" id="PTHR10078">
    <property type="entry name" value="INTERLEUKIN-1 FAMILY MEMBER"/>
    <property type="match status" value="1"/>
</dbReference>
<evidence type="ECO:0000256" key="1">
    <source>
        <dbReference type="ARBA" id="ARBA00004613"/>
    </source>
</evidence>
<keyword evidence="4" id="KW-1015">Disulfide bond</keyword>
<organism evidence="6 7">
    <name type="scientific">Phascolarctos cinereus</name>
    <name type="common">Koala</name>
    <dbReference type="NCBI Taxonomy" id="38626"/>
    <lineage>
        <taxon>Eukaryota</taxon>
        <taxon>Metazoa</taxon>
        <taxon>Chordata</taxon>
        <taxon>Craniata</taxon>
        <taxon>Vertebrata</taxon>
        <taxon>Euteleostomi</taxon>
        <taxon>Mammalia</taxon>
        <taxon>Metatheria</taxon>
        <taxon>Diprotodontia</taxon>
        <taxon>Phascolarctidae</taxon>
        <taxon>Phascolarctos</taxon>
    </lineage>
</organism>
<gene>
    <name evidence="7" type="primary">LOC110192400</name>
</gene>
<dbReference type="InterPro" id="IPR000975">
    <property type="entry name" value="IL-1_fam"/>
</dbReference>
<dbReference type="PANTHER" id="PTHR10078:SF27">
    <property type="entry name" value="INTERLEUKIN-36 GAMMA"/>
    <property type="match status" value="1"/>
</dbReference>